<evidence type="ECO:0000256" key="1">
    <source>
        <dbReference type="SAM" id="MobiDB-lite"/>
    </source>
</evidence>
<feature type="chain" id="PRO_5046529910" evidence="2">
    <location>
        <begin position="29"/>
        <end position="136"/>
    </location>
</feature>
<proteinExistence type="predicted"/>
<reference evidence="3 4" key="1">
    <citation type="submission" date="2021-02" db="EMBL/GenBank/DDBJ databases">
        <authorList>
            <person name="Han P."/>
        </authorList>
    </citation>
    <scope>NUCLEOTIDE SEQUENCE [LARGE SCALE GENOMIC DNA]</scope>
    <source>
        <strain evidence="3">Candidatus Nitrospira sp. ZN2</strain>
    </source>
</reference>
<dbReference type="RefSeq" id="WP_213041183.1">
    <property type="nucleotide sequence ID" value="NZ_CAJNBJ010000001.1"/>
</dbReference>
<feature type="signal peptide" evidence="2">
    <location>
        <begin position="1"/>
        <end position="28"/>
    </location>
</feature>
<dbReference type="Proteomes" id="UP000675880">
    <property type="component" value="Unassembled WGS sequence"/>
</dbReference>
<evidence type="ECO:0000313" key="4">
    <source>
        <dbReference type="Proteomes" id="UP000675880"/>
    </source>
</evidence>
<organism evidence="3 4">
    <name type="scientific">Nitrospira defluvii</name>
    <dbReference type="NCBI Taxonomy" id="330214"/>
    <lineage>
        <taxon>Bacteria</taxon>
        <taxon>Pseudomonadati</taxon>
        <taxon>Nitrospirota</taxon>
        <taxon>Nitrospiria</taxon>
        <taxon>Nitrospirales</taxon>
        <taxon>Nitrospiraceae</taxon>
        <taxon>Nitrospira</taxon>
    </lineage>
</organism>
<keyword evidence="4" id="KW-1185">Reference proteome</keyword>
<name>A0ABM8QUE2_9BACT</name>
<comment type="caution">
    <text evidence="3">The sequence shown here is derived from an EMBL/GenBank/DDBJ whole genome shotgun (WGS) entry which is preliminary data.</text>
</comment>
<keyword evidence="2" id="KW-0732">Signal</keyword>
<accession>A0ABM8QUE2</accession>
<gene>
    <name evidence="3" type="ORF">NSPZN2_11439</name>
</gene>
<feature type="region of interest" description="Disordered" evidence="1">
    <location>
        <begin position="48"/>
        <end position="71"/>
    </location>
</feature>
<evidence type="ECO:0000256" key="2">
    <source>
        <dbReference type="SAM" id="SignalP"/>
    </source>
</evidence>
<evidence type="ECO:0000313" key="3">
    <source>
        <dbReference type="EMBL" id="CAE6715767.1"/>
    </source>
</evidence>
<sequence length="136" mass="14344">MRSIGIRKASTGSALLVTALLHVGGVGAALADSPATDAPAWTELRTQALSDGSQAPAATSQRPDLFRQSPTLSGQIRVSEQTLIPYIGAGFGGGYVTERDRALNLQPVLPQQSLFGDSMGKSMMPNEFQMGIRIPF</sequence>
<dbReference type="EMBL" id="CAJNBJ010000001">
    <property type="protein sequence ID" value="CAE6715767.1"/>
    <property type="molecule type" value="Genomic_DNA"/>
</dbReference>
<protein>
    <submittedName>
        <fullName evidence="3">Uncharacterized protein</fullName>
    </submittedName>
</protein>